<evidence type="ECO:0000259" key="7">
    <source>
        <dbReference type="Pfam" id="PF01957"/>
    </source>
</evidence>
<dbReference type="Proteomes" id="UP000824176">
    <property type="component" value="Unassembled WGS sequence"/>
</dbReference>
<feature type="chain" id="PRO_5038845246" evidence="6">
    <location>
        <begin position="21"/>
        <end position="416"/>
    </location>
</feature>
<feature type="domain" description="NfeD integral membrane" evidence="8">
    <location>
        <begin position="231"/>
        <end position="342"/>
    </location>
</feature>
<keyword evidence="6" id="KW-0732">Signal</keyword>
<evidence type="ECO:0000313" key="11">
    <source>
        <dbReference type="Proteomes" id="UP000824176"/>
    </source>
</evidence>
<sequence>MKKIIILLFMFMAFSSSIYASEPYNKIYTVSIDGVITDATASYISSTIEKAEIENIPVIIYIDTPGGVLESTRKIVQTLLSAKVPVISYVYPNGARAASAGMFAAMAAEYAVMSESSNIGAAHPVSSNGEDIKGDMAEKVLNDTVALIKSIAEKRGKNVEAAVSMVKDSKSYTSSEALKLNIIDAVSNYDGLIKVLSKKYNISENPEIINLEPDFKQELYNILANPDFLAALLFLGIVLLMLEIKMPGSFIFAGLGILCFIAFAFGANIIPINFLGITLIFISFGLFIAEFFITSFGLLTVAGVISMIFGLRMLFDSEHSAGIAVSLWVILIIVGMILLIALLLGRLIMKDFVRRPASGPETMLDKEAEVIEWEGMKGRVKIYEEIWNAVSDEEIKINDTVIITKVDGLTLKVKKK</sequence>
<dbReference type="InterPro" id="IPR052165">
    <property type="entry name" value="Membrane_assoc_protease"/>
</dbReference>
<comment type="caution">
    <text evidence="10">The sequence shown here is derived from an EMBL/GenBank/DDBJ whole genome shotgun (WGS) entry which is preliminary data.</text>
</comment>
<dbReference type="EMBL" id="DXAQ01000093">
    <property type="protein sequence ID" value="HIZ89486.1"/>
    <property type="molecule type" value="Genomic_DNA"/>
</dbReference>
<evidence type="ECO:0000256" key="3">
    <source>
        <dbReference type="ARBA" id="ARBA00022989"/>
    </source>
</evidence>
<feature type="transmembrane region" description="Helical" evidence="5">
    <location>
        <begin position="296"/>
        <end position="315"/>
    </location>
</feature>
<dbReference type="PANTHER" id="PTHR33507">
    <property type="entry name" value="INNER MEMBRANE PROTEIN YBBJ"/>
    <property type="match status" value="1"/>
</dbReference>
<evidence type="ECO:0000256" key="2">
    <source>
        <dbReference type="ARBA" id="ARBA00022692"/>
    </source>
</evidence>
<feature type="signal peptide" evidence="6">
    <location>
        <begin position="1"/>
        <end position="20"/>
    </location>
</feature>
<evidence type="ECO:0000256" key="5">
    <source>
        <dbReference type="SAM" id="Phobius"/>
    </source>
</evidence>
<feature type="domain" description="NfeD-like C-terminal" evidence="7">
    <location>
        <begin position="361"/>
        <end position="415"/>
    </location>
</feature>
<dbReference type="CDD" id="cd07020">
    <property type="entry name" value="Clp_protease_NfeD_1"/>
    <property type="match status" value="1"/>
</dbReference>
<dbReference type="Gene3D" id="3.90.226.10">
    <property type="entry name" value="2-enoyl-CoA Hydratase, Chain A, domain 1"/>
    <property type="match status" value="1"/>
</dbReference>
<dbReference type="GO" id="GO:0016020">
    <property type="term" value="C:membrane"/>
    <property type="evidence" value="ECO:0007669"/>
    <property type="project" value="UniProtKB-SubCell"/>
</dbReference>
<feature type="transmembrane region" description="Helical" evidence="5">
    <location>
        <begin position="272"/>
        <end position="289"/>
    </location>
</feature>
<evidence type="ECO:0000313" key="10">
    <source>
        <dbReference type="EMBL" id="HIZ89486.1"/>
    </source>
</evidence>
<evidence type="ECO:0000256" key="1">
    <source>
        <dbReference type="ARBA" id="ARBA00004141"/>
    </source>
</evidence>
<reference evidence="10" key="1">
    <citation type="journal article" date="2021" name="PeerJ">
        <title>Extensive microbial diversity within the chicken gut microbiome revealed by metagenomics and culture.</title>
        <authorList>
            <person name="Gilroy R."/>
            <person name="Ravi A."/>
            <person name="Getino M."/>
            <person name="Pursley I."/>
            <person name="Horton D.L."/>
            <person name="Alikhan N.F."/>
            <person name="Baker D."/>
            <person name="Gharbi K."/>
            <person name="Hall N."/>
            <person name="Watson M."/>
            <person name="Adriaenssens E.M."/>
            <person name="Foster-Nyarko E."/>
            <person name="Jarju S."/>
            <person name="Secka A."/>
            <person name="Antonio M."/>
            <person name="Oren A."/>
            <person name="Chaudhuri R.R."/>
            <person name="La Ragione R."/>
            <person name="Hildebrand F."/>
            <person name="Pallen M.J."/>
        </authorList>
    </citation>
    <scope>NUCLEOTIDE SEQUENCE</scope>
    <source>
        <strain evidence="10">ChiW4-1371</strain>
    </source>
</reference>
<dbReference type="InterPro" id="IPR029045">
    <property type="entry name" value="ClpP/crotonase-like_dom_sf"/>
</dbReference>
<dbReference type="Pfam" id="PF24961">
    <property type="entry name" value="NfeD_membrane"/>
    <property type="match status" value="1"/>
</dbReference>
<dbReference type="SUPFAM" id="SSF52096">
    <property type="entry name" value="ClpP/crotonase"/>
    <property type="match status" value="1"/>
</dbReference>
<organism evidence="10 11">
    <name type="scientific">Candidatus Mucispirillum faecigallinarum</name>
    <dbReference type="NCBI Taxonomy" id="2838699"/>
    <lineage>
        <taxon>Bacteria</taxon>
        <taxon>Pseudomonadati</taxon>
        <taxon>Deferribacterota</taxon>
        <taxon>Deferribacteres</taxon>
        <taxon>Deferribacterales</taxon>
        <taxon>Mucispirillaceae</taxon>
        <taxon>Mucispirillum</taxon>
    </lineage>
</organism>
<dbReference type="InterPro" id="IPR012340">
    <property type="entry name" value="NA-bd_OB-fold"/>
</dbReference>
<dbReference type="AlphaFoldDB" id="A0A9D2GV09"/>
<reference evidence="10" key="2">
    <citation type="submission" date="2021-04" db="EMBL/GenBank/DDBJ databases">
        <authorList>
            <person name="Gilroy R."/>
        </authorList>
    </citation>
    <scope>NUCLEOTIDE SEQUENCE</scope>
    <source>
        <strain evidence="10">ChiW4-1371</strain>
    </source>
</reference>
<evidence type="ECO:0000259" key="9">
    <source>
        <dbReference type="Pfam" id="PF25145"/>
    </source>
</evidence>
<dbReference type="Pfam" id="PF25145">
    <property type="entry name" value="NfeD1b_N"/>
    <property type="match status" value="1"/>
</dbReference>
<feature type="domain" description="NfeD1b N-terminal" evidence="9">
    <location>
        <begin position="26"/>
        <end position="173"/>
    </location>
</feature>
<feature type="transmembrane region" description="Helical" evidence="5">
    <location>
        <begin position="321"/>
        <end position="345"/>
    </location>
</feature>
<keyword evidence="3 5" id="KW-1133">Transmembrane helix</keyword>
<gene>
    <name evidence="10" type="ORF">H9804_06050</name>
</gene>
<evidence type="ECO:0000259" key="8">
    <source>
        <dbReference type="Pfam" id="PF24961"/>
    </source>
</evidence>
<evidence type="ECO:0000256" key="4">
    <source>
        <dbReference type="ARBA" id="ARBA00023136"/>
    </source>
</evidence>
<protein>
    <submittedName>
        <fullName evidence="10">Nodulation protein NfeD</fullName>
    </submittedName>
</protein>
<dbReference type="InterPro" id="IPR056739">
    <property type="entry name" value="NfeD_membrane"/>
</dbReference>
<keyword evidence="4 5" id="KW-0472">Membrane</keyword>
<accession>A0A9D2GV09</accession>
<proteinExistence type="predicted"/>
<keyword evidence="2 5" id="KW-0812">Transmembrane</keyword>
<dbReference type="Pfam" id="PF01957">
    <property type="entry name" value="NfeD"/>
    <property type="match status" value="1"/>
</dbReference>
<evidence type="ECO:0000256" key="6">
    <source>
        <dbReference type="SAM" id="SignalP"/>
    </source>
</evidence>
<dbReference type="InterPro" id="IPR002810">
    <property type="entry name" value="NfeD-like_C"/>
</dbReference>
<dbReference type="PANTHER" id="PTHR33507:SF4">
    <property type="entry name" value="NODULATION COMPETITIVENESS PROTEIN NFED"/>
    <property type="match status" value="1"/>
</dbReference>
<comment type="subcellular location">
    <subcellularLocation>
        <location evidence="1">Membrane</location>
        <topology evidence="1">Multi-pass membrane protein</topology>
    </subcellularLocation>
</comment>
<feature type="transmembrane region" description="Helical" evidence="5">
    <location>
        <begin position="219"/>
        <end position="242"/>
    </location>
</feature>
<dbReference type="Gene3D" id="2.40.50.140">
    <property type="entry name" value="Nucleic acid-binding proteins"/>
    <property type="match status" value="1"/>
</dbReference>
<dbReference type="SUPFAM" id="SSF141322">
    <property type="entry name" value="NfeD domain-like"/>
    <property type="match status" value="1"/>
</dbReference>
<name>A0A9D2GV09_9BACT</name>
<dbReference type="InterPro" id="IPR056738">
    <property type="entry name" value="NfeD1b_N"/>
</dbReference>